<proteinExistence type="predicted"/>
<organism evidence="1 2">
    <name type="scientific">Paractinoplanes hotanensis</name>
    <dbReference type="NCBI Taxonomy" id="2906497"/>
    <lineage>
        <taxon>Bacteria</taxon>
        <taxon>Bacillati</taxon>
        <taxon>Actinomycetota</taxon>
        <taxon>Actinomycetes</taxon>
        <taxon>Micromonosporales</taxon>
        <taxon>Micromonosporaceae</taxon>
        <taxon>Paractinoplanes</taxon>
    </lineage>
</organism>
<dbReference type="RefSeq" id="WP_251802204.1">
    <property type="nucleotide sequence ID" value="NZ_JAMQOL010000048.1"/>
</dbReference>
<reference evidence="1 2" key="1">
    <citation type="submission" date="2022-06" db="EMBL/GenBank/DDBJ databases">
        <title>Actinoplanes abujensis sp. nov., isolated from Nigerian arid soil.</title>
        <authorList>
            <person name="Ding P."/>
        </authorList>
    </citation>
    <scope>NUCLEOTIDE SEQUENCE [LARGE SCALE GENOMIC DNA]</scope>
    <source>
        <strain evidence="2">TRM88002</strain>
    </source>
</reference>
<evidence type="ECO:0000313" key="2">
    <source>
        <dbReference type="Proteomes" id="UP001523216"/>
    </source>
</evidence>
<accession>A0ABT0Y9L7</accession>
<dbReference type="Proteomes" id="UP001523216">
    <property type="component" value="Unassembled WGS sequence"/>
</dbReference>
<keyword evidence="2" id="KW-1185">Reference proteome</keyword>
<comment type="caution">
    <text evidence="1">The sequence shown here is derived from an EMBL/GenBank/DDBJ whole genome shotgun (WGS) entry which is preliminary data.</text>
</comment>
<evidence type="ECO:0000313" key="1">
    <source>
        <dbReference type="EMBL" id="MCM4082475.1"/>
    </source>
</evidence>
<sequence length="101" mass="11321">MDIDLLSHARRWIAGGRAQNPAWDATSKLEESPSGHVPRTLSWVVEDGDRMAQVVIWDDGQSETDLVDSATGEVRTESRRLSGTHDLDELLTIVRDWLRPA</sequence>
<gene>
    <name evidence="1" type="ORF">LXN57_33400</name>
</gene>
<protein>
    <submittedName>
        <fullName evidence="1">Uncharacterized protein</fullName>
    </submittedName>
</protein>
<name>A0ABT0Y9L7_9ACTN</name>
<dbReference type="EMBL" id="JAMQOL010000048">
    <property type="protein sequence ID" value="MCM4082475.1"/>
    <property type="molecule type" value="Genomic_DNA"/>
</dbReference>